<dbReference type="EMBL" id="CP100390">
    <property type="protein sequence ID" value="UZE97170.1"/>
    <property type="molecule type" value="Genomic_DNA"/>
</dbReference>
<accession>A0ABY6N582</accession>
<evidence type="ECO:0000313" key="1">
    <source>
        <dbReference type="EMBL" id="UZE97170.1"/>
    </source>
</evidence>
<evidence type="ECO:0000313" key="2">
    <source>
        <dbReference type="Proteomes" id="UP001163739"/>
    </source>
</evidence>
<gene>
    <name evidence="1" type="ORF">NKI27_05325</name>
</gene>
<dbReference type="Proteomes" id="UP001163739">
    <property type="component" value="Chromosome"/>
</dbReference>
<organism evidence="1 2">
    <name type="scientific">Alkalimarinus alittae</name>
    <dbReference type="NCBI Taxonomy" id="2961619"/>
    <lineage>
        <taxon>Bacteria</taxon>
        <taxon>Pseudomonadati</taxon>
        <taxon>Pseudomonadota</taxon>
        <taxon>Gammaproteobacteria</taxon>
        <taxon>Alteromonadales</taxon>
        <taxon>Alteromonadaceae</taxon>
        <taxon>Alkalimarinus</taxon>
    </lineage>
</organism>
<protein>
    <submittedName>
        <fullName evidence="1">Uncharacterized protein</fullName>
    </submittedName>
</protein>
<name>A0ABY6N582_9ALTE</name>
<reference evidence="1" key="1">
    <citation type="submission" date="2022-06" db="EMBL/GenBank/DDBJ databases">
        <title>Alkalimarinus sp. nov., isolated from gut of a Alitta virens.</title>
        <authorList>
            <person name="Yang A.I."/>
            <person name="Shin N.-R."/>
        </authorList>
    </citation>
    <scope>NUCLEOTIDE SEQUENCE</scope>
    <source>
        <strain evidence="1">A2M4</strain>
    </source>
</reference>
<sequence length="156" mass="17521">MKEIKLEKSQESSATPNKKELIEILAKAYGKKLDPNDPKMLQAAEAFLVTNAGKAYAFTKVYGVSLEFCPNNQSLINAMNTYKRKAKNSIALGKIYYRDGYDLQLGQKRFKHTGQQLTKGLDDMLVGLRKEHKRDPKGKCKESIQALKSLAMVYSG</sequence>
<keyword evidence="2" id="KW-1185">Reference proteome</keyword>
<proteinExistence type="predicted"/>